<accession>A0ABZ2E1I3</accession>
<keyword evidence="2" id="KW-1185">Reference proteome</keyword>
<evidence type="ECO:0000313" key="1">
    <source>
        <dbReference type="EMBL" id="WWC13447.1"/>
    </source>
</evidence>
<dbReference type="Proteomes" id="UP001350972">
    <property type="component" value="Chromosome"/>
</dbReference>
<dbReference type="RefSeq" id="WP_065806043.1">
    <property type="nucleotide sequence ID" value="NZ_CP115996.1"/>
</dbReference>
<sequence>MHKTAQQLIREAYEAANGLPPASATLVKELASRLDVSMAATSQACDERSAAINTLTATRVNSECPEGVDVQVWVKQICAENINLKAEVMAWAKECDRIVERHTKTRSNMHVLEAMRDLKNISSSSTGEAEAV</sequence>
<dbReference type="EMBL" id="CP145163">
    <property type="protein sequence ID" value="WWC13447.1"/>
    <property type="molecule type" value="Genomic_DNA"/>
</dbReference>
<proteinExistence type="predicted"/>
<gene>
    <name evidence="1" type="ORF">LM286_09105</name>
</gene>
<reference evidence="1 2" key="1">
    <citation type="submission" date="2024-02" db="EMBL/GenBank/DDBJ databases">
        <title>Tn5403 promotes plasmid rearrangements and degradation of the Klebsiella pneumoniae carbapenemase (KPC) transposon Tn4401.</title>
        <authorList>
            <person name="Sheppard A.E."/>
            <person name="Barry K.E."/>
            <person name="Parikh H.I."/>
            <person name="Vegesana K."/>
            <person name="Sebra R."/>
            <person name="George S."/>
            <person name="Sanderson N.D."/>
            <person name="Stoesser N."/>
            <person name="Eyre D.W."/>
            <person name="Crook D.W."/>
            <person name="Walker A.S."/>
            <person name="Mathers A.J."/>
        </authorList>
    </citation>
    <scope>NUCLEOTIDE SEQUENCE [LARGE SCALE GENOMIC DNA]</scope>
    <source>
        <strain evidence="1 2">CAV1921</strain>
    </source>
</reference>
<organism evidence="1 2">
    <name type="scientific">Raoultella ornithinolytica</name>
    <name type="common">Klebsiella ornithinolytica</name>
    <dbReference type="NCBI Taxonomy" id="54291"/>
    <lineage>
        <taxon>Bacteria</taxon>
        <taxon>Pseudomonadati</taxon>
        <taxon>Pseudomonadota</taxon>
        <taxon>Gammaproteobacteria</taxon>
        <taxon>Enterobacterales</taxon>
        <taxon>Enterobacteriaceae</taxon>
        <taxon>Klebsiella/Raoultella group</taxon>
        <taxon>Raoultella</taxon>
    </lineage>
</organism>
<name>A0ABZ2E1I3_RAOOR</name>
<evidence type="ECO:0000313" key="2">
    <source>
        <dbReference type="Proteomes" id="UP001350972"/>
    </source>
</evidence>
<protein>
    <submittedName>
        <fullName evidence="1">Uncharacterized protein</fullName>
    </submittedName>
</protein>